<proteinExistence type="predicted"/>
<protein>
    <submittedName>
        <fullName evidence="1">Uncharacterized protein</fullName>
    </submittedName>
</protein>
<gene>
    <name evidence="1" type="ORF">HNP84_000208</name>
</gene>
<evidence type="ECO:0000313" key="1">
    <source>
        <dbReference type="EMBL" id="MBB5130520.1"/>
    </source>
</evidence>
<comment type="caution">
    <text evidence="1">The sequence shown here is derived from an EMBL/GenBank/DDBJ whole genome shotgun (WGS) entry which is preliminary data.</text>
</comment>
<evidence type="ECO:0000313" key="2">
    <source>
        <dbReference type="Proteomes" id="UP000578449"/>
    </source>
</evidence>
<sequence length="152" mass="16541">MNACTHWNGATSSRCGTTPARLYIGGWRCPSHTPAALAQLLAALDDIETRVHRAYRDGYHDGHAAGWDIGHAHAHEHIAAEWAHYAARIRAVTRHRTLAERAALDDAAARGEPCPARCWRCSRCIRAHAVHRHGGDYLGGPAAWDTTARGAA</sequence>
<dbReference type="RefSeq" id="WP_185047397.1">
    <property type="nucleotide sequence ID" value="NZ_BAABIX010000006.1"/>
</dbReference>
<name>A0A840NZE0_9ACTN</name>
<organism evidence="1 2">
    <name type="scientific">Thermocatellispora tengchongensis</name>
    <dbReference type="NCBI Taxonomy" id="1073253"/>
    <lineage>
        <taxon>Bacteria</taxon>
        <taxon>Bacillati</taxon>
        <taxon>Actinomycetota</taxon>
        <taxon>Actinomycetes</taxon>
        <taxon>Streptosporangiales</taxon>
        <taxon>Streptosporangiaceae</taxon>
        <taxon>Thermocatellispora</taxon>
    </lineage>
</organism>
<accession>A0A840NZE0</accession>
<keyword evidence="2" id="KW-1185">Reference proteome</keyword>
<reference evidence="1 2" key="1">
    <citation type="submission" date="2020-08" db="EMBL/GenBank/DDBJ databases">
        <title>Genomic Encyclopedia of Type Strains, Phase IV (KMG-IV): sequencing the most valuable type-strain genomes for metagenomic binning, comparative biology and taxonomic classification.</title>
        <authorList>
            <person name="Goeker M."/>
        </authorList>
    </citation>
    <scope>NUCLEOTIDE SEQUENCE [LARGE SCALE GENOMIC DNA]</scope>
    <source>
        <strain evidence="1 2">DSM 45615</strain>
    </source>
</reference>
<dbReference type="Proteomes" id="UP000578449">
    <property type="component" value="Unassembled WGS sequence"/>
</dbReference>
<dbReference type="AlphaFoldDB" id="A0A840NZE0"/>
<dbReference type="EMBL" id="JACHGN010000001">
    <property type="protein sequence ID" value="MBB5130520.1"/>
    <property type="molecule type" value="Genomic_DNA"/>
</dbReference>